<gene>
    <name evidence="2" type="ORF">ENM84_04465</name>
</gene>
<feature type="transmembrane region" description="Helical" evidence="1">
    <location>
        <begin position="40"/>
        <end position="62"/>
    </location>
</feature>
<dbReference type="PANTHER" id="PTHR34703">
    <property type="entry name" value="ANTIPORTER SUBUNIT MNHG2-RELATED"/>
    <property type="match status" value="1"/>
</dbReference>
<protein>
    <submittedName>
        <fullName evidence="2">Cation:proton antiporter</fullName>
    </submittedName>
</protein>
<dbReference type="AlphaFoldDB" id="A0A7C5THL0"/>
<dbReference type="EMBL" id="DRZI01000191">
    <property type="protein sequence ID" value="HHP81900.1"/>
    <property type="molecule type" value="Genomic_DNA"/>
</dbReference>
<keyword evidence="1" id="KW-1133">Transmembrane helix</keyword>
<name>A0A7C5THL0_9CREN</name>
<feature type="transmembrane region" description="Helical" evidence="1">
    <location>
        <begin position="6"/>
        <end position="28"/>
    </location>
</feature>
<evidence type="ECO:0000256" key="1">
    <source>
        <dbReference type="SAM" id="Phobius"/>
    </source>
</evidence>
<dbReference type="Pfam" id="PF03334">
    <property type="entry name" value="PhaG_MnhG_YufB"/>
    <property type="match status" value="1"/>
</dbReference>
<proteinExistence type="predicted"/>
<evidence type="ECO:0000313" key="2">
    <source>
        <dbReference type="EMBL" id="HHP81900.1"/>
    </source>
</evidence>
<organism evidence="2">
    <name type="scientific">Ignisphaera aggregans</name>
    <dbReference type="NCBI Taxonomy" id="334771"/>
    <lineage>
        <taxon>Archaea</taxon>
        <taxon>Thermoproteota</taxon>
        <taxon>Thermoprotei</taxon>
        <taxon>Desulfurococcales</taxon>
        <taxon>Desulfurococcaceae</taxon>
        <taxon>Ignisphaera</taxon>
    </lineage>
</organism>
<dbReference type="NCBIfam" id="TIGR01300">
    <property type="entry name" value="CPA3_mnhG_phaG"/>
    <property type="match status" value="1"/>
</dbReference>
<dbReference type="PANTHER" id="PTHR34703:SF1">
    <property type="entry name" value="ANTIPORTER SUBUNIT MNHG2-RELATED"/>
    <property type="match status" value="1"/>
</dbReference>
<accession>A0A7C5THL0</accession>
<keyword evidence="1" id="KW-0812">Transmembrane</keyword>
<dbReference type="InterPro" id="IPR005133">
    <property type="entry name" value="PhaG_MnhG_YufB"/>
</dbReference>
<dbReference type="GO" id="GO:0015385">
    <property type="term" value="F:sodium:proton antiporter activity"/>
    <property type="evidence" value="ECO:0007669"/>
    <property type="project" value="TreeGrafter"/>
</dbReference>
<feature type="transmembrane region" description="Helical" evidence="1">
    <location>
        <begin position="68"/>
        <end position="87"/>
    </location>
</feature>
<keyword evidence="1" id="KW-0472">Membrane</keyword>
<reference evidence="2" key="1">
    <citation type="journal article" date="2020" name="mSystems">
        <title>Genome- and Community-Level Interaction Insights into Carbon Utilization and Element Cycling Functions of Hydrothermarchaeota in Hydrothermal Sediment.</title>
        <authorList>
            <person name="Zhou Z."/>
            <person name="Liu Y."/>
            <person name="Xu W."/>
            <person name="Pan J."/>
            <person name="Luo Z.H."/>
            <person name="Li M."/>
        </authorList>
    </citation>
    <scope>NUCLEOTIDE SEQUENCE [LARGE SCALE GENOMIC DNA]</scope>
    <source>
        <strain evidence="2">SpSt-1121</strain>
    </source>
</reference>
<comment type="caution">
    <text evidence="2">The sequence shown here is derived from an EMBL/GenBank/DDBJ whole genome shotgun (WGS) entry which is preliminary data.</text>
</comment>
<sequence length="121" mass="12565">MINITLILGSMLIAIGAFYELIGAIGMLKLPGFYLRLHSATVSCIGGSVLPLIGIALIALGLENLGVQGLYITGTCVVSAIIILLLAPSGSHSLARAAYIANAVSKEPLVYDALQEKIRGD</sequence>